<comment type="caution">
    <text evidence="2">The sequence shown here is derived from an EMBL/GenBank/DDBJ whole genome shotgun (WGS) entry which is preliminary data.</text>
</comment>
<keyword evidence="1" id="KW-0378">Hydrolase</keyword>
<dbReference type="InterPro" id="IPR001087">
    <property type="entry name" value="GDSL"/>
</dbReference>
<proteinExistence type="predicted"/>
<reference evidence="2 3" key="1">
    <citation type="submission" date="2016-08" db="EMBL/GenBank/DDBJ databases">
        <title>A Parts List for Fungal Cellulosomes Revealed by Comparative Genomics.</title>
        <authorList>
            <consortium name="DOE Joint Genome Institute"/>
            <person name="Haitjema C.H."/>
            <person name="Gilmore S.P."/>
            <person name="Henske J.K."/>
            <person name="Solomon K.V."/>
            <person name="De Groot R."/>
            <person name="Kuo A."/>
            <person name="Mondo S.J."/>
            <person name="Salamov A.A."/>
            <person name="Labutti K."/>
            <person name="Zhao Z."/>
            <person name="Chiniquy J."/>
            <person name="Barry K."/>
            <person name="Brewer H.M."/>
            <person name="Purvine S.O."/>
            <person name="Wright A.T."/>
            <person name="Boxma B."/>
            <person name="Van Alen T."/>
            <person name="Hackstein J.H."/>
            <person name="Baker S.E."/>
            <person name="Grigoriev I.V."/>
            <person name="O'Malley M.A."/>
        </authorList>
    </citation>
    <scope>NUCLEOTIDE SEQUENCE [LARGE SCALE GENOMIC DNA]</scope>
    <source>
        <strain evidence="2 3">G1</strain>
    </source>
</reference>
<dbReference type="InterPro" id="IPR036514">
    <property type="entry name" value="SGNH_hydro_sf"/>
</dbReference>
<gene>
    <name evidence="2" type="ORF">LY90DRAFT_509184</name>
</gene>
<dbReference type="STRING" id="1754190.A0A1Y2CI61"/>
<evidence type="ECO:0008006" key="4">
    <source>
        <dbReference type="Google" id="ProtNLM"/>
    </source>
</evidence>
<organism evidence="2 3">
    <name type="scientific">Neocallimastix californiae</name>
    <dbReference type="NCBI Taxonomy" id="1754190"/>
    <lineage>
        <taxon>Eukaryota</taxon>
        <taxon>Fungi</taxon>
        <taxon>Fungi incertae sedis</taxon>
        <taxon>Chytridiomycota</taxon>
        <taxon>Chytridiomycota incertae sedis</taxon>
        <taxon>Neocallimastigomycetes</taxon>
        <taxon>Neocallimastigales</taxon>
        <taxon>Neocallimastigaceae</taxon>
        <taxon>Neocallimastix</taxon>
    </lineage>
</organism>
<dbReference type="InterPro" id="IPR051058">
    <property type="entry name" value="GDSL_Est/Lipase"/>
</dbReference>
<accession>A0A1Y2CI61</accession>
<keyword evidence="3" id="KW-1185">Reference proteome</keyword>
<evidence type="ECO:0000313" key="2">
    <source>
        <dbReference type="EMBL" id="ORY46733.1"/>
    </source>
</evidence>
<dbReference type="GO" id="GO:0016788">
    <property type="term" value="F:hydrolase activity, acting on ester bonds"/>
    <property type="evidence" value="ECO:0007669"/>
    <property type="project" value="InterPro"/>
</dbReference>
<dbReference type="Pfam" id="PF00657">
    <property type="entry name" value="Lipase_GDSL"/>
    <property type="match status" value="1"/>
</dbReference>
<dbReference type="SUPFAM" id="SSF52266">
    <property type="entry name" value="SGNH hydrolase"/>
    <property type="match status" value="1"/>
</dbReference>
<dbReference type="AlphaFoldDB" id="A0A1Y2CI61"/>
<dbReference type="Gene3D" id="3.40.50.1110">
    <property type="entry name" value="SGNH hydrolase"/>
    <property type="match status" value="1"/>
</dbReference>
<dbReference type="EMBL" id="MCOG01000106">
    <property type="protein sequence ID" value="ORY46733.1"/>
    <property type="molecule type" value="Genomic_DNA"/>
</dbReference>
<evidence type="ECO:0000256" key="1">
    <source>
        <dbReference type="ARBA" id="ARBA00022801"/>
    </source>
</evidence>
<dbReference type="Proteomes" id="UP000193920">
    <property type="component" value="Unassembled WGS sequence"/>
</dbReference>
<sequence>MKLWNFAISGSVVTLELGLNFRRKFKDLFYQYNLFYERMSQGKKYFNQWNSNNTLFSIYMGSNDIKDINFINNNRTINENINYIVDIIFNKIECVKEIGGNNFLVINIPPFELAPINSKNKYNYFKDEIFYFNNLLNKKAEELYIKYKDINIIIYNINNEYKYIMKNYKKYNFISCNDAWKLSENKVFSKLDQYFWRDNTHISNKANRIIAEDINELLISLNKN</sequence>
<evidence type="ECO:0000313" key="3">
    <source>
        <dbReference type="Proteomes" id="UP000193920"/>
    </source>
</evidence>
<dbReference type="OrthoDB" id="1600564at2759"/>
<dbReference type="PANTHER" id="PTHR45648:SF22">
    <property type="entry name" value="GDSL LIPASE_ACYLHYDROLASE FAMILY PROTEIN (AFU_ORTHOLOGUE AFUA_4G14700)"/>
    <property type="match status" value="1"/>
</dbReference>
<name>A0A1Y2CI61_9FUNG</name>
<dbReference type="PANTHER" id="PTHR45648">
    <property type="entry name" value="GDSL LIPASE/ACYLHYDROLASE FAMILY PROTEIN (AFU_ORTHOLOGUE AFUA_4G14700)"/>
    <property type="match status" value="1"/>
</dbReference>
<protein>
    <recommendedName>
        <fullName evidence="4">SGNH hydrolase</fullName>
    </recommendedName>
</protein>